<proteinExistence type="predicted"/>
<dbReference type="InterPro" id="IPR011990">
    <property type="entry name" value="TPR-like_helical_dom_sf"/>
</dbReference>
<dbReference type="Pfam" id="PF14559">
    <property type="entry name" value="TPR_19"/>
    <property type="match status" value="1"/>
</dbReference>
<dbReference type="Gene3D" id="1.25.40.10">
    <property type="entry name" value="Tetratricopeptide repeat domain"/>
    <property type="match status" value="1"/>
</dbReference>
<comment type="caution">
    <text evidence="1">The sequence shown here is derived from an EMBL/GenBank/DDBJ whole genome shotgun (WGS) entry which is preliminary data.</text>
</comment>
<protein>
    <submittedName>
        <fullName evidence="1">Uncharacterized protein</fullName>
    </submittedName>
</protein>
<dbReference type="PROSITE" id="PS50005">
    <property type="entry name" value="TPR"/>
    <property type="match status" value="1"/>
</dbReference>
<gene>
    <name evidence="1" type="ORF">S01H1_32228</name>
</gene>
<evidence type="ECO:0000313" key="1">
    <source>
        <dbReference type="EMBL" id="GAF96429.1"/>
    </source>
</evidence>
<name>X0TTB1_9ZZZZ</name>
<dbReference type="AlphaFoldDB" id="X0TTB1"/>
<reference evidence="1" key="1">
    <citation type="journal article" date="2014" name="Front. Microbiol.">
        <title>High frequency of phylogenetically diverse reductive dehalogenase-homologous genes in deep subseafloor sedimentary metagenomes.</title>
        <authorList>
            <person name="Kawai M."/>
            <person name="Futagami T."/>
            <person name="Toyoda A."/>
            <person name="Takaki Y."/>
            <person name="Nishi S."/>
            <person name="Hori S."/>
            <person name="Arai W."/>
            <person name="Tsubouchi T."/>
            <person name="Morono Y."/>
            <person name="Uchiyama I."/>
            <person name="Ito T."/>
            <person name="Fujiyama A."/>
            <person name="Inagaki F."/>
            <person name="Takami H."/>
        </authorList>
    </citation>
    <scope>NUCLEOTIDE SEQUENCE</scope>
    <source>
        <strain evidence="1">Expedition CK06-06</strain>
    </source>
</reference>
<accession>X0TTB1</accession>
<dbReference type="InterPro" id="IPR019734">
    <property type="entry name" value="TPR_rpt"/>
</dbReference>
<sequence length="124" mass="14172">MLALIVLFTAIPLFPESSYLAMAYQFWMDGDYSKAESLYIKAAMHNAGEYDSRLSLAALYRAQGNYRSAIKQYILLMSKQPAIDQKVIKDLYIPLAESYYYSHRLKEAGGVFQKILEVSPDSPW</sequence>
<organism evidence="1">
    <name type="scientific">marine sediment metagenome</name>
    <dbReference type="NCBI Taxonomy" id="412755"/>
    <lineage>
        <taxon>unclassified sequences</taxon>
        <taxon>metagenomes</taxon>
        <taxon>ecological metagenomes</taxon>
    </lineage>
</organism>
<dbReference type="SUPFAM" id="SSF48452">
    <property type="entry name" value="TPR-like"/>
    <property type="match status" value="1"/>
</dbReference>
<dbReference type="EMBL" id="BARS01019943">
    <property type="protein sequence ID" value="GAF96429.1"/>
    <property type="molecule type" value="Genomic_DNA"/>
</dbReference>
<feature type="non-terminal residue" evidence="1">
    <location>
        <position position="124"/>
    </location>
</feature>